<proteinExistence type="predicted"/>
<evidence type="ECO:0000313" key="2">
    <source>
        <dbReference type="EMBL" id="AUV83219.1"/>
    </source>
</evidence>
<sequence length="240" mass="24718">MQHHIEKGPSYAVLQTTMERGDRLMAETGAMISRSESVRADAEVGGGEGIGGMIKSAVSSSKDLVENVFEAGADGAELTLAPDHPGDVFAVDVGQDGPIKVNSGSTLAWEPTVERSSAFNDAGGFFSSGSLRVLELSGTGQAFLSAYGSIIETEVTADDAMVVDTDHLIAWTDGLSISREQDGSIKSTMLGGEGIVSKFSGRGSVWIQTRDPAVFRAAAGGGTQGGDGGDGPTIDPSDFL</sequence>
<protein>
    <submittedName>
        <fullName evidence="2">TIGR00266 family protein</fullName>
    </submittedName>
</protein>
<dbReference type="SUPFAM" id="SSF51219">
    <property type="entry name" value="TRAP-like"/>
    <property type="match status" value="1"/>
</dbReference>
<dbReference type="GeneID" id="35593930"/>
<dbReference type="PANTHER" id="PTHR43657:SF1">
    <property type="entry name" value="ALTERED INHERITANCE OF MITOCHONDRIA PROTEIN 24, MITOCHONDRIAL"/>
    <property type="match status" value="1"/>
</dbReference>
<organism evidence="2 3">
    <name type="scientific">Salinigranum rubrum</name>
    <dbReference type="NCBI Taxonomy" id="755307"/>
    <lineage>
        <taxon>Archaea</taxon>
        <taxon>Methanobacteriati</taxon>
        <taxon>Methanobacteriota</taxon>
        <taxon>Stenosarchaea group</taxon>
        <taxon>Halobacteria</taxon>
        <taxon>Halobacteriales</taxon>
        <taxon>Haloferacaceae</taxon>
        <taxon>Salinigranum</taxon>
    </lineage>
</organism>
<dbReference type="EMBL" id="CP026309">
    <property type="protein sequence ID" value="AUV83219.1"/>
    <property type="molecule type" value="Genomic_DNA"/>
</dbReference>
<dbReference type="InterPro" id="IPR016031">
    <property type="entry name" value="Trp_RNA-bd_attenuator-like_dom"/>
</dbReference>
<dbReference type="Gene3D" id="3.60.160.10">
    <property type="entry name" value="Mitochondrial biogenesis AIM24"/>
    <property type="match status" value="1"/>
</dbReference>
<evidence type="ECO:0000313" key="3">
    <source>
        <dbReference type="Proteomes" id="UP000236584"/>
    </source>
</evidence>
<feature type="region of interest" description="Disordered" evidence="1">
    <location>
        <begin position="217"/>
        <end position="240"/>
    </location>
</feature>
<dbReference type="KEGG" id="srub:C2R22_17520"/>
<dbReference type="AlphaFoldDB" id="A0A2I8VQ24"/>
<keyword evidence="3" id="KW-1185">Reference proteome</keyword>
<accession>A0A2I8VQ24</accession>
<dbReference type="PANTHER" id="PTHR43657">
    <property type="entry name" value="TRYPTOPHAN RNA-BINDING ATTENUATOR PROTEIN-LIKE PROTEIN"/>
    <property type="match status" value="1"/>
</dbReference>
<dbReference type="InterPro" id="IPR002838">
    <property type="entry name" value="AIM24"/>
</dbReference>
<feature type="compositionally biased region" description="Gly residues" evidence="1">
    <location>
        <begin position="219"/>
        <end position="231"/>
    </location>
</feature>
<reference evidence="2 3" key="1">
    <citation type="submission" date="2018-01" db="EMBL/GenBank/DDBJ databases">
        <title>Complete genome sequence of Salinigranum rubrum GX10T, an extremely halophilic archaeon isolated from a marine solar saltern.</title>
        <authorList>
            <person name="Han S."/>
        </authorList>
    </citation>
    <scope>NUCLEOTIDE SEQUENCE [LARGE SCALE GENOMIC DNA]</scope>
    <source>
        <strain evidence="2 3">GX10</strain>
    </source>
</reference>
<evidence type="ECO:0000256" key="1">
    <source>
        <dbReference type="SAM" id="MobiDB-lite"/>
    </source>
</evidence>
<dbReference type="NCBIfam" id="TIGR00266">
    <property type="entry name" value="TIGR00266 family protein"/>
    <property type="match status" value="1"/>
</dbReference>
<gene>
    <name evidence="2" type="ORF">C2R22_17520</name>
</gene>
<dbReference type="RefSeq" id="WP_103426908.1">
    <property type="nucleotide sequence ID" value="NZ_CP026309.1"/>
</dbReference>
<dbReference type="OrthoDB" id="7592at2157"/>
<dbReference type="InterPro" id="IPR036983">
    <property type="entry name" value="AIM24_sf"/>
</dbReference>
<dbReference type="Pfam" id="PF01987">
    <property type="entry name" value="AIM24"/>
    <property type="match status" value="1"/>
</dbReference>
<dbReference type="Proteomes" id="UP000236584">
    <property type="component" value="Chromosome"/>
</dbReference>
<name>A0A2I8VQ24_9EURY</name>